<comment type="subcellular location">
    <subcellularLocation>
        <location evidence="1">Membrane</location>
        <topology evidence="1">Multi-pass membrane protein</topology>
    </subcellularLocation>
</comment>
<evidence type="ECO:0000256" key="2">
    <source>
        <dbReference type="ARBA" id="ARBA00022448"/>
    </source>
</evidence>
<evidence type="ECO:0000259" key="7">
    <source>
        <dbReference type="PROSITE" id="PS50850"/>
    </source>
</evidence>
<keyword evidence="2" id="KW-0813">Transport</keyword>
<dbReference type="PANTHER" id="PTHR43791:SF48">
    <property type="entry name" value="TRANSPORTER, PUTATIVE (AFU_ORTHOLOGUE AFUA_4G01000)-RELATED"/>
    <property type="match status" value="1"/>
</dbReference>
<comment type="caution">
    <text evidence="8">The sequence shown here is derived from an EMBL/GenBank/DDBJ whole genome shotgun (WGS) entry which is preliminary data.</text>
</comment>
<dbReference type="OrthoDB" id="2962993at2759"/>
<dbReference type="InterPro" id="IPR020846">
    <property type="entry name" value="MFS_dom"/>
</dbReference>
<keyword evidence="5 6" id="KW-0472">Membrane</keyword>
<feature type="transmembrane region" description="Helical" evidence="6">
    <location>
        <begin position="271"/>
        <end position="296"/>
    </location>
</feature>
<dbReference type="AlphaFoldDB" id="A0A409WA84"/>
<evidence type="ECO:0000256" key="5">
    <source>
        <dbReference type="ARBA" id="ARBA00023136"/>
    </source>
</evidence>
<feature type="transmembrane region" description="Helical" evidence="6">
    <location>
        <begin position="483"/>
        <end position="506"/>
    </location>
</feature>
<feature type="transmembrane region" description="Helical" evidence="6">
    <location>
        <begin position="6"/>
        <end position="23"/>
    </location>
</feature>
<feature type="transmembrane region" description="Helical" evidence="6">
    <location>
        <begin position="459"/>
        <end position="477"/>
    </location>
</feature>
<evidence type="ECO:0000256" key="3">
    <source>
        <dbReference type="ARBA" id="ARBA00022692"/>
    </source>
</evidence>
<dbReference type="STRING" id="231916.A0A409WA84"/>
<accession>A0A409WA84</accession>
<keyword evidence="4 6" id="KW-1133">Transmembrane helix</keyword>
<evidence type="ECO:0000256" key="1">
    <source>
        <dbReference type="ARBA" id="ARBA00004141"/>
    </source>
</evidence>
<dbReference type="SUPFAM" id="SSF103473">
    <property type="entry name" value="MFS general substrate transporter"/>
    <property type="match status" value="2"/>
</dbReference>
<dbReference type="InterPro" id="IPR036259">
    <property type="entry name" value="MFS_trans_sf"/>
</dbReference>
<dbReference type="PROSITE" id="PS50850">
    <property type="entry name" value="MFS"/>
    <property type="match status" value="1"/>
</dbReference>
<protein>
    <recommendedName>
        <fullName evidence="7">Major facilitator superfamily (MFS) profile domain-containing protein</fullName>
    </recommendedName>
</protein>
<feature type="transmembrane region" description="Helical" evidence="6">
    <location>
        <begin position="308"/>
        <end position="327"/>
    </location>
</feature>
<dbReference type="Proteomes" id="UP000284706">
    <property type="component" value="Unassembled WGS sequence"/>
</dbReference>
<organism evidence="8 9">
    <name type="scientific">Gymnopilus dilepis</name>
    <dbReference type="NCBI Taxonomy" id="231916"/>
    <lineage>
        <taxon>Eukaryota</taxon>
        <taxon>Fungi</taxon>
        <taxon>Dikarya</taxon>
        <taxon>Basidiomycota</taxon>
        <taxon>Agaricomycotina</taxon>
        <taxon>Agaricomycetes</taxon>
        <taxon>Agaricomycetidae</taxon>
        <taxon>Agaricales</taxon>
        <taxon>Agaricineae</taxon>
        <taxon>Hymenogastraceae</taxon>
        <taxon>Gymnopilus</taxon>
    </lineage>
</organism>
<dbReference type="InParanoid" id="A0A409WA84"/>
<evidence type="ECO:0000313" key="9">
    <source>
        <dbReference type="Proteomes" id="UP000284706"/>
    </source>
</evidence>
<feature type="transmembrane region" description="Helical" evidence="6">
    <location>
        <begin position="368"/>
        <end position="391"/>
    </location>
</feature>
<feature type="transmembrane region" description="Helical" evidence="6">
    <location>
        <begin position="144"/>
        <end position="164"/>
    </location>
</feature>
<dbReference type="EMBL" id="NHYE01005261">
    <property type="protein sequence ID" value="PPQ75426.1"/>
    <property type="molecule type" value="Genomic_DNA"/>
</dbReference>
<keyword evidence="3 6" id="KW-0812">Transmembrane</keyword>
<dbReference type="Pfam" id="PF07690">
    <property type="entry name" value="MFS_1"/>
    <property type="match status" value="1"/>
</dbReference>
<feature type="transmembrane region" description="Helical" evidence="6">
    <location>
        <begin position="434"/>
        <end position="452"/>
    </location>
</feature>
<feature type="domain" description="Major facilitator superfamily (MFS) profile" evidence="7">
    <location>
        <begin position="146"/>
        <end position="576"/>
    </location>
</feature>
<dbReference type="FunFam" id="1.20.1250.20:FF:000018">
    <property type="entry name" value="MFS transporter permease"/>
    <property type="match status" value="1"/>
</dbReference>
<dbReference type="GO" id="GO:0022857">
    <property type="term" value="F:transmembrane transporter activity"/>
    <property type="evidence" value="ECO:0007669"/>
    <property type="project" value="InterPro"/>
</dbReference>
<dbReference type="PANTHER" id="PTHR43791">
    <property type="entry name" value="PERMEASE-RELATED"/>
    <property type="match status" value="1"/>
</dbReference>
<sequence>MKQRCIPIFVSVLLQVIGYAIAISTKNPHARYAACFLSVAGGSPSGPMYLTWATDNSAPDTMRAVTTAVISGFGQLGSVIALDEGLDIILSTRVPSKMKGDVDTDQEIVKSDSLELASKEHLEGSTKFEIDPHEERKLLRKLDILLLPLFTLIYCCNFIDRTAIGNARIAGLEKDLGLQGFDLNIALTTFYISYVIIDIPSNLALKHFGSSWIAFLVLAFGVVTIGSAFMDSFGALIATRVLLGFSEAGTLSGLVYLLARFYRRDELILRVGVFFGLSPTLAGGFGGLLASGLLSVPDFGPVKTWRKIFLIEGLLTITLGLFLCIFMPSDPTKTRLLNDRERALAIARINADQVVKTSGKKEPTTLKLVWRSFSLNTLLCTISFTMINISFQGLSLFLPTVVNSLRKLAHQTAGHTMIKLLVFLATVEAQLRTVPPYMVAAAWALIVSWLSYRMKQRCTPLFICLLLQVIGYTIAISTKNPHARYAACFLSVAGGSPTGPLFLTWVTDNSAPDTMRAVTTAVITGFGQIGSVIAVWTYIPTDAPDYHHGNTLNLSTAVTVCFITLFNGWYILRENNRRARGERDSRLTDKTLEEIEQLGYLHPGFRYQL</sequence>
<gene>
    <name evidence="8" type="ORF">CVT26_015385</name>
</gene>
<feature type="transmembrane region" description="Helical" evidence="6">
    <location>
        <begin position="176"/>
        <end position="197"/>
    </location>
</feature>
<evidence type="ECO:0000256" key="6">
    <source>
        <dbReference type="SAM" id="Phobius"/>
    </source>
</evidence>
<dbReference type="InterPro" id="IPR011701">
    <property type="entry name" value="MFS"/>
</dbReference>
<evidence type="ECO:0000313" key="8">
    <source>
        <dbReference type="EMBL" id="PPQ75426.1"/>
    </source>
</evidence>
<dbReference type="FunFam" id="1.20.1250.20:FF:000013">
    <property type="entry name" value="MFS general substrate transporter"/>
    <property type="match status" value="1"/>
</dbReference>
<name>A0A409WA84_9AGAR</name>
<evidence type="ECO:0000256" key="4">
    <source>
        <dbReference type="ARBA" id="ARBA00022989"/>
    </source>
</evidence>
<feature type="transmembrane region" description="Helical" evidence="6">
    <location>
        <begin position="551"/>
        <end position="572"/>
    </location>
</feature>
<dbReference type="Gene3D" id="1.20.1250.20">
    <property type="entry name" value="MFS general substrate transporter like domains"/>
    <property type="match status" value="2"/>
</dbReference>
<feature type="transmembrane region" description="Helical" evidence="6">
    <location>
        <begin position="235"/>
        <end position="259"/>
    </location>
</feature>
<dbReference type="GO" id="GO:0016020">
    <property type="term" value="C:membrane"/>
    <property type="evidence" value="ECO:0007669"/>
    <property type="project" value="UniProtKB-SubCell"/>
</dbReference>
<reference evidence="8 9" key="1">
    <citation type="journal article" date="2018" name="Evol. Lett.">
        <title>Horizontal gene cluster transfer increased hallucinogenic mushroom diversity.</title>
        <authorList>
            <person name="Reynolds H.T."/>
            <person name="Vijayakumar V."/>
            <person name="Gluck-Thaler E."/>
            <person name="Korotkin H.B."/>
            <person name="Matheny P.B."/>
            <person name="Slot J.C."/>
        </authorList>
    </citation>
    <scope>NUCLEOTIDE SEQUENCE [LARGE SCALE GENOMIC DNA]</scope>
    <source>
        <strain evidence="8 9">SRW20</strain>
    </source>
</reference>
<keyword evidence="9" id="KW-1185">Reference proteome</keyword>
<proteinExistence type="predicted"/>
<feature type="transmembrane region" description="Helical" evidence="6">
    <location>
        <begin position="518"/>
        <end position="539"/>
    </location>
</feature>
<feature type="transmembrane region" description="Helical" evidence="6">
    <location>
        <begin position="209"/>
        <end position="229"/>
    </location>
</feature>